<dbReference type="PROSITE" id="PS50071">
    <property type="entry name" value="HOMEOBOX_2"/>
    <property type="match status" value="2"/>
</dbReference>
<feature type="region of interest" description="Disordered" evidence="10">
    <location>
        <begin position="263"/>
        <end position="315"/>
    </location>
</feature>
<accession>A0A9Y4JSJ5</accession>
<dbReference type="CTD" id="566226"/>
<feature type="region of interest" description="Disordered" evidence="10">
    <location>
        <begin position="134"/>
        <end position="177"/>
    </location>
</feature>
<dbReference type="CDD" id="cd00086">
    <property type="entry name" value="homeodomain"/>
    <property type="match status" value="2"/>
</dbReference>
<dbReference type="InterPro" id="IPR009057">
    <property type="entry name" value="Homeodomain-like_sf"/>
</dbReference>
<feature type="region of interest" description="Disordered" evidence="10">
    <location>
        <begin position="1"/>
        <end position="24"/>
    </location>
</feature>
<dbReference type="InterPro" id="IPR001356">
    <property type="entry name" value="HD"/>
</dbReference>
<feature type="domain" description="Homeobox" evidence="11">
    <location>
        <begin position="304"/>
        <end position="364"/>
    </location>
</feature>
<evidence type="ECO:0000256" key="4">
    <source>
        <dbReference type="ARBA" id="ARBA00023125"/>
    </source>
</evidence>
<evidence type="ECO:0000256" key="3">
    <source>
        <dbReference type="ARBA" id="ARBA00022843"/>
    </source>
</evidence>
<keyword evidence="5 8" id="KW-0371">Homeobox</keyword>
<evidence type="ECO:0000256" key="10">
    <source>
        <dbReference type="SAM" id="MobiDB-lite"/>
    </source>
</evidence>
<evidence type="ECO:0000256" key="1">
    <source>
        <dbReference type="ARBA" id="ARBA00004123"/>
    </source>
</evidence>
<dbReference type="PANTHER" id="PTHR15467:SF4">
    <property type="entry name" value="ZINC FINGERS AND HOMEOBOXES PROTEIN 1"/>
    <property type="match status" value="1"/>
</dbReference>
<keyword evidence="12" id="KW-1185">Reference proteome</keyword>
<dbReference type="GO" id="GO:0005634">
    <property type="term" value="C:nucleus"/>
    <property type="evidence" value="ECO:0007669"/>
    <property type="project" value="UniProtKB-SubCell"/>
</dbReference>
<keyword evidence="6 8" id="KW-0539">Nucleus</keyword>
<evidence type="ECO:0000313" key="13">
    <source>
        <dbReference type="RefSeq" id="XP_008281615.1"/>
    </source>
</evidence>
<dbReference type="SMART" id="SM00389">
    <property type="entry name" value="HOX"/>
    <property type="match status" value="2"/>
</dbReference>
<feature type="compositionally biased region" description="Basic residues" evidence="10">
    <location>
        <begin position="151"/>
        <end position="160"/>
    </location>
</feature>
<feature type="compositionally biased region" description="Polar residues" evidence="10">
    <location>
        <begin position="281"/>
        <end position="305"/>
    </location>
</feature>
<feature type="region of interest" description="Disordered" evidence="10">
    <location>
        <begin position="192"/>
        <end position="236"/>
    </location>
</feature>
<dbReference type="AlphaFoldDB" id="A0A9Y4JSJ5"/>
<comment type="subcellular location">
    <subcellularLocation>
        <location evidence="1 8 9">Nucleus</location>
    </subcellularLocation>
</comment>
<feature type="DNA-binding region" description="Homeobox" evidence="8">
    <location>
        <begin position="306"/>
        <end position="365"/>
    </location>
</feature>
<feature type="domain" description="Homeobox" evidence="11">
    <location>
        <begin position="70"/>
        <end position="110"/>
    </location>
</feature>
<evidence type="ECO:0000256" key="8">
    <source>
        <dbReference type="PROSITE-ProRule" id="PRU00108"/>
    </source>
</evidence>
<feature type="compositionally biased region" description="Basic and acidic residues" evidence="10">
    <location>
        <begin position="161"/>
        <end position="176"/>
    </location>
</feature>
<dbReference type="Pfam" id="PF00046">
    <property type="entry name" value="Homeodomain"/>
    <property type="match status" value="2"/>
</dbReference>
<keyword evidence="2" id="KW-1017">Isopeptide bond</keyword>
<evidence type="ECO:0000256" key="5">
    <source>
        <dbReference type="ARBA" id="ARBA00023155"/>
    </source>
</evidence>
<evidence type="ECO:0000256" key="2">
    <source>
        <dbReference type="ARBA" id="ARBA00022499"/>
    </source>
</evidence>
<organism evidence="12 13">
    <name type="scientific">Stegastes partitus</name>
    <name type="common">bicolor damselfish</name>
    <dbReference type="NCBI Taxonomy" id="144197"/>
    <lineage>
        <taxon>Eukaryota</taxon>
        <taxon>Metazoa</taxon>
        <taxon>Chordata</taxon>
        <taxon>Craniata</taxon>
        <taxon>Vertebrata</taxon>
        <taxon>Euteleostomi</taxon>
        <taxon>Actinopterygii</taxon>
        <taxon>Neopterygii</taxon>
        <taxon>Teleostei</taxon>
        <taxon>Neoteleostei</taxon>
        <taxon>Acanthomorphata</taxon>
        <taxon>Ovalentaria</taxon>
        <taxon>Pomacentridae</taxon>
        <taxon>Stegastes</taxon>
    </lineage>
</organism>
<name>A0A9Y4JSJ5_9TELE</name>
<feature type="DNA-binding region" description="Homeobox" evidence="8">
    <location>
        <begin position="72"/>
        <end position="111"/>
    </location>
</feature>
<evidence type="ECO:0000313" key="12">
    <source>
        <dbReference type="Proteomes" id="UP000694891"/>
    </source>
</evidence>
<dbReference type="SUPFAM" id="SSF46689">
    <property type="entry name" value="Homeodomain-like"/>
    <property type="match status" value="2"/>
</dbReference>
<protein>
    <recommendedName>
        <fullName evidence="7">Zinc fingers and homeoboxes protein 1</fullName>
    </recommendedName>
</protein>
<evidence type="ECO:0000259" key="11">
    <source>
        <dbReference type="PROSITE" id="PS50071"/>
    </source>
</evidence>
<reference evidence="13" key="1">
    <citation type="submission" date="2025-08" db="UniProtKB">
        <authorList>
            <consortium name="RefSeq"/>
        </authorList>
    </citation>
    <scope>IDENTIFICATION</scope>
</reference>
<dbReference type="PANTHER" id="PTHR15467">
    <property type="entry name" value="ZINC-FINGERS AND HOMEOBOXES RELATED"/>
    <property type="match status" value="1"/>
</dbReference>
<keyword evidence="3" id="KW-0832">Ubl conjugation</keyword>
<dbReference type="Proteomes" id="UP000694891">
    <property type="component" value="Unplaced"/>
</dbReference>
<dbReference type="RefSeq" id="XP_008281615.1">
    <property type="nucleotide sequence ID" value="XM_008283393.1"/>
</dbReference>
<evidence type="ECO:0000256" key="7">
    <source>
        <dbReference type="ARBA" id="ARBA00040117"/>
    </source>
</evidence>
<gene>
    <name evidence="13" type="primary">homezb</name>
</gene>
<dbReference type="Gene3D" id="1.10.10.60">
    <property type="entry name" value="Homeodomain-like"/>
    <property type="match status" value="2"/>
</dbReference>
<evidence type="ECO:0000256" key="6">
    <source>
        <dbReference type="ARBA" id="ARBA00023242"/>
    </source>
</evidence>
<dbReference type="GO" id="GO:0003677">
    <property type="term" value="F:DNA binding"/>
    <property type="evidence" value="ECO:0007669"/>
    <property type="project" value="UniProtKB-UniRule"/>
</dbReference>
<feature type="compositionally biased region" description="Basic and acidic residues" evidence="10">
    <location>
        <begin position="222"/>
        <end position="236"/>
    </location>
</feature>
<dbReference type="GO" id="GO:0000981">
    <property type="term" value="F:DNA-binding transcription factor activity, RNA polymerase II-specific"/>
    <property type="evidence" value="ECO:0007669"/>
    <property type="project" value="TreeGrafter"/>
</dbReference>
<proteinExistence type="predicted"/>
<sequence>MEQIANRGAHNLGQSTLDTAAETSSASNTASQAFSMNQIGAVCLPLLSESKKIIWVHSDQIDQQVDGAAELNKAFDRFPYLTRRQMTELAQSCSLHPDQVKVWFMKRRLQCGISWDRRDVVDVWRKFKTNSPGKNEQINLTKGNEKEDRRKMKLQKRKVKVSGERKAKEVREDQSAKEGGVILKKRKRMAVTDKLGKKRIKQESEESEGMMERAGKIEAMSDESKSEGQKCTEPEASRYVENKKKVKVDKRFTSIQEWPTRKSFVEPERPLEPLLIPQPPNQTSKASPPGANQTALLKDSPPSTRNIRKTSAKSQSQVDMMKAFFSHCQYPEPEQYDRLAEVIGISRRILVQWFGDMRYYMKRGRPWWMNQKTYKQAMANIKYQQYVNALAREQR</sequence>
<evidence type="ECO:0000256" key="9">
    <source>
        <dbReference type="RuleBase" id="RU000682"/>
    </source>
</evidence>
<keyword evidence="4 8" id="KW-0238">DNA-binding</keyword>